<comment type="subcellular location">
    <subcellularLocation>
        <location evidence="1">Nucleus</location>
    </subcellularLocation>
</comment>
<name>A0A0D2GUL6_9EURO</name>
<evidence type="ECO:0000256" key="2">
    <source>
        <dbReference type="ARBA" id="ARBA00023015"/>
    </source>
</evidence>
<sequence>MNGVGISLSKRKACVQCAKAKAKCSFTNGLHACDRCRRLRRDCLHEEAPRRQKEKQSTRIKALEEKVSSLLTLLTQDKQALGNTNAPVTIATPPHTEEGTSDNVSSASIGNVQNIEAPATSTAEETGQFDVIDSGVLTMATADILLQTYKQVHSKFFPFVLVAPEIDAATLRRDKPVLFLAIVTVCLEADHVDQRRLGVELKKTLSSRLLIRNERSIELLQALLVHLSWIQYHFHPQNKQTYMLLQMAIGLVMDLDLDRCPAHRDQRVGSNFCRMHAEDNLPTQCQRTTAETRALLGCFYLCSSLAMTRKELLMSHTRWIDHCCDVLQVEQEAATDIDATAFVRTKCLAQRISERFSYGDHASIRSQSDVVIEMSLNGFKKEIADLEANPAFSSARENYILMAELKVLSITMYEVALYRDLSSTTSPSMNKVSQLWNLLASTRAFVDYFLGVPEDALRHLPAAFFSFAAYALIVLSTVSRLPSTSGWDSAIAKREADVLNLARRVKVKFGDELTRTGNSVGTDHRDVWAFFARGMGGLIAWHERCEKESQGSAAVAAAAGGGEGEEPDYELRISRPDHTLTARCAMADVMTPFNTLRFLKPDAGPNRITPESEKNGTQPTPQGHHIMTDPGIHPGTGTDHDVNAHTAADLGPSNDTVDGLWDDEVWQSIMDEFSMFPTTTGFPAGSSVSHQVERLRW</sequence>
<dbReference type="GeneID" id="25304827"/>
<dbReference type="SUPFAM" id="SSF57701">
    <property type="entry name" value="Zn2/Cys6 DNA-binding domain"/>
    <property type="match status" value="1"/>
</dbReference>
<gene>
    <name evidence="8" type="ORF">Z517_05337</name>
</gene>
<dbReference type="OrthoDB" id="5226580at2759"/>
<keyword evidence="3" id="KW-0238">DNA-binding</keyword>
<evidence type="ECO:0000256" key="5">
    <source>
        <dbReference type="ARBA" id="ARBA00023242"/>
    </source>
</evidence>
<keyword evidence="2" id="KW-0805">Transcription regulation</keyword>
<dbReference type="Gene3D" id="4.10.240.10">
    <property type="entry name" value="Zn(2)-C6 fungal-type DNA-binding domain"/>
    <property type="match status" value="1"/>
</dbReference>
<dbReference type="HOGENOM" id="CLU_006524_7_2_1"/>
<dbReference type="VEuPathDB" id="FungiDB:Z517_05337"/>
<dbReference type="EMBL" id="KN846971">
    <property type="protein sequence ID" value="KIW82310.1"/>
    <property type="molecule type" value="Genomic_DNA"/>
</dbReference>
<evidence type="ECO:0000256" key="6">
    <source>
        <dbReference type="SAM" id="MobiDB-lite"/>
    </source>
</evidence>
<evidence type="ECO:0000313" key="9">
    <source>
        <dbReference type="Proteomes" id="UP000053029"/>
    </source>
</evidence>
<evidence type="ECO:0000256" key="3">
    <source>
        <dbReference type="ARBA" id="ARBA00023125"/>
    </source>
</evidence>
<dbReference type="Proteomes" id="UP000053029">
    <property type="component" value="Unassembled WGS sequence"/>
</dbReference>
<dbReference type="InterPro" id="IPR051089">
    <property type="entry name" value="prtT"/>
</dbReference>
<dbReference type="STRING" id="1442368.A0A0D2GUL6"/>
<protein>
    <recommendedName>
        <fullName evidence="7">Zn(2)-C6 fungal-type domain-containing protein</fullName>
    </recommendedName>
</protein>
<evidence type="ECO:0000256" key="4">
    <source>
        <dbReference type="ARBA" id="ARBA00023163"/>
    </source>
</evidence>
<keyword evidence="5" id="KW-0539">Nucleus</keyword>
<dbReference type="PANTHER" id="PTHR31845:SF10">
    <property type="entry name" value="ZN(II)2CYS6 TRANSCRIPTION FACTOR (EUROFUNG)"/>
    <property type="match status" value="1"/>
</dbReference>
<keyword evidence="4" id="KW-0804">Transcription</keyword>
<evidence type="ECO:0000256" key="1">
    <source>
        <dbReference type="ARBA" id="ARBA00004123"/>
    </source>
</evidence>
<dbReference type="GO" id="GO:0000976">
    <property type="term" value="F:transcription cis-regulatory region binding"/>
    <property type="evidence" value="ECO:0007669"/>
    <property type="project" value="TreeGrafter"/>
</dbReference>
<dbReference type="AlphaFoldDB" id="A0A0D2GUL6"/>
<dbReference type="GO" id="GO:0000981">
    <property type="term" value="F:DNA-binding transcription factor activity, RNA polymerase II-specific"/>
    <property type="evidence" value="ECO:0007669"/>
    <property type="project" value="InterPro"/>
</dbReference>
<reference evidence="8 9" key="1">
    <citation type="submission" date="2015-01" db="EMBL/GenBank/DDBJ databases">
        <title>The Genome Sequence of Fonsecaea pedrosoi CBS 271.37.</title>
        <authorList>
            <consortium name="The Broad Institute Genomics Platform"/>
            <person name="Cuomo C."/>
            <person name="de Hoog S."/>
            <person name="Gorbushina A."/>
            <person name="Stielow B."/>
            <person name="Teixiera M."/>
            <person name="Abouelleil A."/>
            <person name="Chapman S.B."/>
            <person name="Priest M."/>
            <person name="Young S.K."/>
            <person name="Wortman J."/>
            <person name="Nusbaum C."/>
            <person name="Birren B."/>
        </authorList>
    </citation>
    <scope>NUCLEOTIDE SEQUENCE [LARGE SCALE GENOMIC DNA]</scope>
    <source>
        <strain evidence="8 9">CBS 271.37</strain>
    </source>
</reference>
<feature type="region of interest" description="Disordered" evidence="6">
    <location>
        <begin position="603"/>
        <end position="622"/>
    </location>
</feature>
<keyword evidence="9" id="KW-1185">Reference proteome</keyword>
<dbReference type="PROSITE" id="PS00463">
    <property type="entry name" value="ZN2_CY6_FUNGAL_1"/>
    <property type="match status" value="1"/>
</dbReference>
<dbReference type="InterPro" id="IPR001138">
    <property type="entry name" value="Zn2Cys6_DnaBD"/>
</dbReference>
<feature type="domain" description="Zn(2)-C6 fungal-type" evidence="7">
    <location>
        <begin position="13"/>
        <end position="43"/>
    </location>
</feature>
<dbReference type="GO" id="GO:0008270">
    <property type="term" value="F:zinc ion binding"/>
    <property type="evidence" value="ECO:0007669"/>
    <property type="project" value="InterPro"/>
</dbReference>
<accession>A0A0D2GUL6</accession>
<dbReference type="CDD" id="cd12148">
    <property type="entry name" value="fungal_TF_MHR"/>
    <property type="match status" value="1"/>
</dbReference>
<dbReference type="PANTHER" id="PTHR31845">
    <property type="entry name" value="FINGER DOMAIN PROTEIN, PUTATIVE-RELATED"/>
    <property type="match status" value="1"/>
</dbReference>
<evidence type="ECO:0000313" key="8">
    <source>
        <dbReference type="EMBL" id="KIW82310.1"/>
    </source>
</evidence>
<evidence type="ECO:0000259" key="7">
    <source>
        <dbReference type="PROSITE" id="PS00463"/>
    </source>
</evidence>
<proteinExistence type="predicted"/>
<dbReference type="GO" id="GO:0005634">
    <property type="term" value="C:nucleus"/>
    <property type="evidence" value="ECO:0007669"/>
    <property type="project" value="UniProtKB-SubCell"/>
</dbReference>
<dbReference type="InterPro" id="IPR036864">
    <property type="entry name" value="Zn2-C6_fun-type_DNA-bd_sf"/>
</dbReference>
<dbReference type="RefSeq" id="XP_013286118.1">
    <property type="nucleotide sequence ID" value="XM_013430664.1"/>
</dbReference>
<organism evidence="8 9">
    <name type="scientific">Fonsecaea pedrosoi CBS 271.37</name>
    <dbReference type="NCBI Taxonomy" id="1442368"/>
    <lineage>
        <taxon>Eukaryota</taxon>
        <taxon>Fungi</taxon>
        <taxon>Dikarya</taxon>
        <taxon>Ascomycota</taxon>
        <taxon>Pezizomycotina</taxon>
        <taxon>Eurotiomycetes</taxon>
        <taxon>Chaetothyriomycetidae</taxon>
        <taxon>Chaetothyriales</taxon>
        <taxon>Herpotrichiellaceae</taxon>
        <taxon>Fonsecaea</taxon>
    </lineage>
</organism>